<comment type="caution">
    <text evidence="4">The sequence shown here is derived from an EMBL/GenBank/DDBJ whole genome shotgun (WGS) entry which is preliminary data.</text>
</comment>
<keyword evidence="5" id="KW-1185">Reference proteome</keyword>
<gene>
    <name evidence="4" type="ORF">ACFORL_03865</name>
</gene>
<evidence type="ECO:0000313" key="5">
    <source>
        <dbReference type="Proteomes" id="UP001595758"/>
    </source>
</evidence>
<dbReference type="PANTHER" id="PTHR34606">
    <property type="entry name" value="BON DOMAIN-CONTAINING PROTEIN"/>
    <property type="match status" value="1"/>
</dbReference>
<accession>A0ABV8CDV2</accession>
<organism evidence="4 5">
    <name type="scientific">Legionella dresdenensis</name>
    <dbReference type="NCBI Taxonomy" id="450200"/>
    <lineage>
        <taxon>Bacteria</taxon>
        <taxon>Pseudomonadati</taxon>
        <taxon>Pseudomonadota</taxon>
        <taxon>Gammaproteobacteria</taxon>
        <taxon>Legionellales</taxon>
        <taxon>Legionellaceae</taxon>
        <taxon>Legionella</taxon>
    </lineage>
</organism>
<reference evidence="5" key="1">
    <citation type="journal article" date="2019" name="Int. J. Syst. Evol. Microbiol.">
        <title>The Global Catalogue of Microorganisms (GCM) 10K type strain sequencing project: providing services to taxonomists for standard genome sequencing and annotation.</title>
        <authorList>
            <consortium name="The Broad Institute Genomics Platform"/>
            <consortium name="The Broad Institute Genome Sequencing Center for Infectious Disease"/>
            <person name="Wu L."/>
            <person name="Ma J."/>
        </authorList>
    </citation>
    <scope>NUCLEOTIDE SEQUENCE [LARGE SCALE GENOMIC DNA]</scope>
    <source>
        <strain evidence="5">CCUG 59858</strain>
    </source>
</reference>
<name>A0ABV8CDV2_9GAMM</name>
<evidence type="ECO:0000313" key="4">
    <source>
        <dbReference type="EMBL" id="MFC3908210.1"/>
    </source>
</evidence>
<feature type="domain" description="BON" evidence="3">
    <location>
        <begin position="120"/>
        <end position="187"/>
    </location>
</feature>
<feature type="chain" id="PRO_5046595231" evidence="2">
    <location>
        <begin position="21"/>
        <end position="187"/>
    </location>
</feature>
<dbReference type="SMART" id="SM00749">
    <property type="entry name" value="BON"/>
    <property type="match status" value="2"/>
</dbReference>
<dbReference type="PROSITE" id="PS51257">
    <property type="entry name" value="PROKAR_LIPOPROTEIN"/>
    <property type="match status" value="1"/>
</dbReference>
<evidence type="ECO:0000256" key="1">
    <source>
        <dbReference type="ARBA" id="ARBA00022729"/>
    </source>
</evidence>
<dbReference type="InterPro" id="IPR007055">
    <property type="entry name" value="BON_dom"/>
</dbReference>
<dbReference type="PANTHER" id="PTHR34606:SF4">
    <property type="entry name" value="OUTER MEMBRANE LIPOPROTEIN DOLP"/>
    <property type="match status" value="1"/>
</dbReference>
<dbReference type="InterPro" id="IPR051686">
    <property type="entry name" value="Lipoprotein_DolP"/>
</dbReference>
<dbReference type="Pfam" id="PF04972">
    <property type="entry name" value="BON"/>
    <property type="match status" value="2"/>
</dbReference>
<dbReference type="EMBL" id="JBHSAB010000004">
    <property type="protein sequence ID" value="MFC3908210.1"/>
    <property type="molecule type" value="Genomic_DNA"/>
</dbReference>
<dbReference type="Proteomes" id="UP001595758">
    <property type="component" value="Unassembled WGS sequence"/>
</dbReference>
<evidence type="ECO:0000256" key="2">
    <source>
        <dbReference type="SAM" id="SignalP"/>
    </source>
</evidence>
<dbReference type="RefSeq" id="WP_382341280.1">
    <property type="nucleotide sequence ID" value="NZ_JBHSAB010000004.1"/>
</dbReference>
<evidence type="ECO:0000259" key="3">
    <source>
        <dbReference type="PROSITE" id="PS50914"/>
    </source>
</evidence>
<keyword evidence="1 2" id="KW-0732">Signal</keyword>
<dbReference type="InterPro" id="IPR014004">
    <property type="entry name" value="Transpt-assoc_nodulatn_dom_bac"/>
</dbReference>
<proteinExistence type="predicted"/>
<sequence>MKYRVIALLLISSLLTGCVAAVVAGAAAGMIVYDRRSLVVLESDARIFHVVHTKIVTDPRFRDSRIIVISFNEVVLLLGQTPAASLRVLAEKIAQSTPNVRRVYDEITIGHPVPISRRTTDSWITGQVRSYMLGQKGLESGSIRVVTENGVVYLMGIATHEQANLAVSVARQINGVRKVVKVFQYIT</sequence>
<feature type="domain" description="BON" evidence="3">
    <location>
        <begin position="43"/>
        <end position="111"/>
    </location>
</feature>
<feature type="signal peptide" evidence="2">
    <location>
        <begin position="1"/>
        <end position="20"/>
    </location>
</feature>
<dbReference type="PROSITE" id="PS50914">
    <property type="entry name" value="BON"/>
    <property type="match status" value="2"/>
</dbReference>
<protein>
    <submittedName>
        <fullName evidence="4">BON domain-containing protein</fullName>
    </submittedName>
</protein>